<evidence type="ECO:0000259" key="1">
    <source>
        <dbReference type="Pfam" id="PF13649"/>
    </source>
</evidence>
<dbReference type="EMBL" id="BARS01042529">
    <property type="protein sequence ID" value="GAG29923.1"/>
    <property type="molecule type" value="Genomic_DNA"/>
</dbReference>
<accession>X0WZS7</accession>
<comment type="caution">
    <text evidence="2">The sequence shown here is derived from an EMBL/GenBank/DDBJ whole genome shotgun (WGS) entry which is preliminary data.</text>
</comment>
<feature type="domain" description="Methyltransferase" evidence="1">
    <location>
        <begin position="22"/>
        <end position="98"/>
    </location>
</feature>
<dbReference type="Gene3D" id="3.40.50.150">
    <property type="entry name" value="Vaccinia Virus protein VP39"/>
    <property type="match status" value="1"/>
</dbReference>
<protein>
    <recommendedName>
        <fullName evidence="1">Methyltransferase domain-containing protein</fullName>
    </recommendedName>
</protein>
<evidence type="ECO:0000313" key="2">
    <source>
        <dbReference type="EMBL" id="GAG29923.1"/>
    </source>
</evidence>
<reference evidence="2" key="1">
    <citation type="journal article" date="2014" name="Front. Microbiol.">
        <title>High frequency of phylogenetically diverse reductive dehalogenase-homologous genes in deep subseafloor sedimentary metagenomes.</title>
        <authorList>
            <person name="Kawai M."/>
            <person name="Futagami T."/>
            <person name="Toyoda A."/>
            <person name="Takaki Y."/>
            <person name="Nishi S."/>
            <person name="Hori S."/>
            <person name="Arai W."/>
            <person name="Tsubouchi T."/>
            <person name="Morono Y."/>
            <person name="Uchiyama I."/>
            <person name="Ito T."/>
            <person name="Fujiyama A."/>
            <person name="Inagaki F."/>
            <person name="Takami H."/>
        </authorList>
    </citation>
    <scope>NUCLEOTIDE SEQUENCE</scope>
    <source>
        <strain evidence="2">Expedition CK06-06</strain>
    </source>
</reference>
<dbReference type="SUPFAM" id="SSF53335">
    <property type="entry name" value="S-adenosyl-L-methionine-dependent methyltransferases"/>
    <property type="match status" value="1"/>
</dbReference>
<dbReference type="InterPro" id="IPR029063">
    <property type="entry name" value="SAM-dependent_MTases_sf"/>
</dbReference>
<feature type="non-terminal residue" evidence="2">
    <location>
        <position position="99"/>
    </location>
</feature>
<dbReference type="Pfam" id="PF13649">
    <property type="entry name" value="Methyltransf_25"/>
    <property type="match status" value="1"/>
</dbReference>
<gene>
    <name evidence="2" type="ORF">S01H1_64513</name>
</gene>
<dbReference type="AlphaFoldDB" id="X0WZS7"/>
<dbReference type="InterPro" id="IPR041698">
    <property type="entry name" value="Methyltransf_25"/>
</dbReference>
<proteinExistence type="predicted"/>
<organism evidence="2">
    <name type="scientific">marine sediment metagenome</name>
    <dbReference type="NCBI Taxonomy" id="412755"/>
    <lineage>
        <taxon>unclassified sequences</taxon>
        <taxon>metagenomes</taxon>
        <taxon>ecological metagenomes</taxon>
    </lineage>
</organism>
<name>X0WZS7_9ZZZZ</name>
<sequence>MSRAWEYPWAILNSDVSSGSRILDVGSGWSLFPLYLAQRSNHVDSIDTSEKQMKILCPALADILKLKVNYFVDDATNLSAKGNTYDYVFCISVLEHLEE</sequence>
<dbReference type="CDD" id="cd02440">
    <property type="entry name" value="AdoMet_MTases"/>
    <property type="match status" value="1"/>
</dbReference>